<proteinExistence type="predicted"/>
<feature type="transmembrane region" description="Helical" evidence="1">
    <location>
        <begin position="54"/>
        <end position="75"/>
    </location>
</feature>
<feature type="transmembrane region" description="Helical" evidence="1">
    <location>
        <begin position="26"/>
        <end position="48"/>
    </location>
</feature>
<dbReference type="EMBL" id="CP049933">
    <property type="protein sequence ID" value="QIM17637.1"/>
    <property type="molecule type" value="Genomic_DNA"/>
</dbReference>
<evidence type="ECO:0000256" key="1">
    <source>
        <dbReference type="SAM" id="Phobius"/>
    </source>
</evidence>
<accession>A0ABX6JTL6</accession>
<dbReference type="Proteomes" id="UP000503441">
    <property type="component" value="Chromosome"/>
</dbReference>
<keyword evidence="3" id="KW-1185">Reference proteome</keyword>
<protein>
    <submittedName>
        <fullName evidence="2">Uncharacterized protein</fullName>
    </submittedName>
</protein>
<sequence length="197" mass="21227">MYGAFLDVYHQLATHPNVVKSLWRGWMVFGLMAAIFGFGAIVAGVGLIAVLGPVAILVTFVLLIGALGFAALLGWSAQRAGWFGVFGDSNGAWKVRGTGSPISLSWYRLWNTPPGWDHWIYSQLLAGNLTAVGQLGAPTGINIGELYVAVYAAPADRVAFVCVSSQSAKRAGVDTGWRPIELRGEWYDYARTVFPGF</sequence>
<gene>
    <name evidence="2" type="ORF">G7066_00965</name>
</gene>
<evidence type="ECO:0000313" key="2">
    <source>
        <dbReference type="EMBL" id="QIM17637.1"/>
    </source>
</evidence>
<keyword evidence="1" id="KW-0472">Membrane</keyword>
<evidence type="ECO:0000313" key="3">
    <source>
        <dbReference type="Proteomes" id="UP000503441"/>
    </source>
</evidence>
<keyword evidence="1" id="KW-0812">Transmembrane</keyword>
<name>A0ABX6JTL6_9MICO</name>
<organism evidence="2 3">
    <name type="scientific">Leucobacter coleopterorum</name>
    <dbReference type="NCBI Taxonomy" id="2714933"/>
    <lineage>
        <taxon>Bacteria</taxon>
        <taxon>Bacillati</taxon>
        <taxon>Actinomycetota</taxon>
        <taxon>Actinomycetes</taxon>
        <taxon>Micrococcales</taxon>
        <taxon>Microbacteriaceae</taxon>
        <taxon>Leucobacter</taxon>
    </lineage>
</organism>
<dbReference type="RefSeq" id="WP_166328368.1">
    <property type="nucleotide sequence ID" value="NZ_CP049933.1"/>
</dbReference>
<keyword evidence="1" id="KW-1133">Transmembrane helix</keyword>
<reference evidence="2 3" key="1">
    <citation type="submission" date="2020-03" db="EMBL/GenBank/DDBJ databases">
        <title>Leucobacter sp. nov., isolated from beetles.</title>
        <authorList>
            <person name="Hyun D.-W."/>
            <person name="Bae J.-W."/>
        </authorList>
    </citation>
    <scope>NUCLEOTIDE SEQUENCE [LARGE SCALE GENOMIC DNA]</scope>
    <source>
        <strain evidence="2 3">HDW9A</strain>
    </source>
</reference>